<keyword evidence="2" id="KW-1185">Reference proteome</keyword>
<dbReference type="EMBL" id="AM920437">
    <property type="protein sequence ID" value="CAP98663.1"/>
    <property type="molecule type" value="Genomic_DNA"/>
</dbReference>
<dbReference type="VEuPathDB" id="FungiDB:PCH_Pc22g13750"/>
<gene>
    <name evidence="1" type="ORF">Pc22g13750</name>
    <name evidence="1" type="ORF">PCH_Pc22g13750</name>
</gene>
<dbReference type="Proteomes" id="UP000000724">
    <property type="component" value="Contig Pc00c22"/>
</dbReference>
<protein>
    <submittedName>
        <fullName evidence="1">Uncharacterized protein</fullName>
    </submittedName>
</protein>
<name>B6HTM6_PENRW</name>
<reference evidence="1 2" key="1">
    <citation type="journal article" date="2008" name="Nat. Biotechnol.">
        <title>Genome sequencing and analysis of the filamentous fungus Penicillium chrysogenum.</title>
        <authorList>
            <person name="van den Berg M.A."/>
            <person name="Albang R."/>
            <person name="Albermann K."/>
            <person name="Badger J.H."/>
            <person name="Daran J.-M."/>
            <person name="Driessen A.J.M."/>
            <person name="Garcia-Estrada C."/>
            <person name="Fedorova N.D."/>
            <person name="Harris D.M."/>
            <person name="Heijne W.H.M."/>
            <person name="Joardar V.S."/>
            <person name="Kiel J.A.K.W."/>
            <person name="Kovalchuk A."/>
            <person name="Martin J.F."/>
            <person name="Nierman W.C."/>
            <person name="Nijland J.G."/>
            <person name="Pronk J.T."/>
            <person name="Roubos J.A."/>
            <person name="van der Klei I.J."/>
            <person name="van Peij N.N.M.E."/>
            <person name="Veenhuis M."/>
            <person name="von Doehren H."/>
            <person name="Wagner C."/>
            <person name="Wortman J.R."/>
            <person name="Bovenberg R.A.L."/>
        </authorList>
    </citation>
    <scope>NUCLEOTIDE SEQUENCE [LARGE SCALE GENOMIC DNA]</scope>
    <source>
        <strain evidence="2">ATCC 28089 / DSM 1075 / NRRL 1951 / Wisconsin 54-1255</strain>
    </source>
</reference>
<proteinExistence type="predicted"/>
<sequence>MGHVGPIPGPIPVVRQPWNLITTRQIRRALAYIVILGHPDPETQNRFYISASPPFGVSRAAQTHPNNKGRIRSKFQASARDQGCYYAIVNIVEYRWTVSRRDGTSIHSLNTGHEVGYEGYWGIILIGTRYEDEELPALSAQ</sequence>
<dbReference type="HOGENOM" id="CLU_1825920_0_0_1"/>
<dbReference type="AlphaFoldDB" id="B6HTM6"/>
<organism evidence="1 2">
    <name type="scientific">Penicillium rubens (strain ATCC 28089 / DSM 1075 / NRRL 1951 / Wisconsin 54-1255)</name>
    <name type="common">Penicillium chrysogenum</name>
    <dbReference type="NCBI Taxonomy" id="500485"/>
    <lineage>
        <taxon>Eukaryota</taxon>
        <taxon>Fungi</taxon>
        <taxon>Dikarya</taxon>
        <taxon>Ascomycota</taxon>
        <taxon>Pezizomycotina</taxon>
        <taxon>Eurotiomycetes</taxon>
        <taxon>Eurotiomycetidae</taxon>
        <taxon>Eurotiales</taxon>
        <taxon>Aspergillaceae</taxon>
        <taxon>Penicillium</taxon>
        <taxon>Penicillium chrysogenum species complex</taxon>
    </lineage>
</organism>
<evidence type="ECO:0000313" key="2">
    <source>
        <dbReference type="Proteomes" id="UP000000724"/>
    </source>
</evidence>
<evidence type="ECO:0000313" key="1">
    <source>
        <dbReference type="EMBL" id="CAP98663.1"/>
    </source>
</evidence>
<accession>B6HTM6</accession>